<dbReference type="GO" id="GO:0005506">
    <property type="term" value="F:iron ion binding"/>
    <property type="evidence" value="ECO:0007669"/>
    <property type="project" value="UniProtKB-UniRule"/>
</dbReference>
<comment type="function">
    <text evidence="8">Required for the formation of a threonylcarbamoyl group on adenosine at position 37 (t(6)A37) in tRNAs that read codons beginning with adenine. Is involved in the transfer of the threonylcarbamoyl moiety of threonylcarbamoyl-AMP (TC-AMP) to the N6 group of A37, together with TsaE and TsaB. TsaD likely plays a direct catalytic role in this reaction.</text>
</comment>
<dbReference type="EMBL" id="AXCJ01000001">
    <property type="protein sequence ID" value="ETO91705.1"/>
    <property type="molecule type" value="Genomic_DNA"/>
</dbReference>
<evidence type="ECO:0000256" key="7">
    <source>
        <dbReference type="ARBA" id="ARBA00048117"/>
    </source>
</evidence>
<keyword evidence="3 8" id="KW-0819">tRNA processing</keyword>
<comment type="subcellular location">
    <subcellularLocation>
        <location evidence="8">Cytoplasm</location>
    </subcellularLocation>
</comment>
<dbReference type="HAMAP" id="MF_01445">
    <property type="entry name" value="TsaD"/>
    <property type="match status" value="1"/>
</dbReference>
<dbReference type="NCBIfam" id="TIGR03723">
    <property type="entry name" value="T6A_TsaD_YgjD"/>
    <property type="match status" value="1"/>
</dbReference>
<gene>
    <name evidence="8" type="primary">tsaD</name>
    <name evidence="11" type="ORF">P857_877</name>
</gene>
<evidence type="ECO:0000256" key="4">
    <source>
        <dbReference type="ARBA" id="ARBA00022723"/>
    </source>
</evidence>
<comment type="caution">
    <text evidence="11">The sequence shown here is derived from an EMBL/GenBank/DDBJ whole genome shotgun (WGS) entry which is preliminary data.</text>
</comment>
<dbReference type="Proteomes" id="UP000018951">
    <property type="component" value="Unassembled WGS sequence"/>
</dbReference>
<keyword evidence="4 8" id="KW-0479">Metal-binding</keyword>
<dbReference type="FunFam" id="3.30.420.40:FF:000040">
    <property type="entry name" value="tRNA N6-adenosine threonylcarbamoyltransferase"/>
    <property type="match status" value="1"/>
</dbReference>
<feature type="binding site" evidence="8">
    <location>
        <position position="181"/>
    </location>
    <ligand>
        <name>substrate</name>
    </ligand>
</feature>
<feature type="binding site" evidence="8">
    <location>
        <position position="177"/>
    </location>
    <ligand>
        <name>substrate</name>
    </ligand>
</feature>
<comment type="similarity">
    <text evidence="8">Belongs to the KAE1 / TsaD family.</text>
</comment>
<feature type="binding site" evidence="8">
    <location>
        <position position="109"/>
    </location>
    <ligand>
        <name>Fe cation</name>
        <dbReference type="ChEBI" id="CHEBI:24875"/>
    </ligand>
</feature>
<evidence type="ECO:0000259" key="10">
    <source>
        <dbReference type="Pfam" id="PF00814"/>
    </source>
</evidence>
<feature type="domain" description="Gcp-like" evidence="10">
    <location>
        <begin position="23"/>
        <end position="309"/>
    </location>
</feature>
<dbReference type="PANTHER" id="PTHR11735:SF6">
    <property type="entry name" value="TRNA N6-ADENOSINE THREONYLCARBAMOYLTRANSFERASE, MITOCHONDRIAL"/>
    <property type="match status" value="1"/>
</dbReference>
<keyword evidence="9" id="KW-0812">Transmembrane</keyword>
<keyword evidence="12" id="KW-1185">Reference proteome</keyword>
<feature type="binding site" evidence="8">
    <location>
        <position position="302"/>
    </location>
    <ligand>
        <name>Fe cation</name>
        <dbReference type="ChEBI" id="CHEBI:24875"/>
    </ligand>
</feature>
<dbReference type="InterPro" id="IPR017861">
    <property type="entry name" value="KAE1/TsaD"/>
</dbReference>
<comment type="cofactor">
    <cofactor evidence="8">
        <name>Fe(2+)</name>
        <dbReference type="ChEBI" id="CHEBI:29033"/>
    </cofactor>
    <text evidence="8">Binds 1 Fe(2+) ion per subunit.</text>
</comment>
<keyword evidence="5 8" id="KW-0408">Iron</keyword>
<organism evidence="11 12">
    <name type="scientific">Candidatus Xenolissoclinum pacificiensis L6</name>
    <dbReference type="NCBI Taxonomy" id="1401685"/>
    <lineage>
        <taxon>Bacteria</taxon>
        <taxon>Pseudomonadati</taxon>
        <taxon>Pseudomonadota</taxon>
        <taxon>Alphaproteobacteria</taxon>
        <taxon>Rickettsiales</taxon>
        <taxon>Anaplasmataceae</taxon>
        <taxon>Candidatus Xenolissoclinum</taxon>
    </lineage>
</organism>
<dbReference type="PANTHER" id="PTHR11735">
    <property type="entry name" value="TRNA N6-ADENOSINE THREONYLCARBAMOYLTRANSFERASE"/>
    <property type="match status" value="1"/>
</dbReference>
<feature type="transmembrane region" description="Helical" evidence="9">
    <location>
        <begin position="71"/>
        <end position="93"/>
    </location>
</feature>
<dbReference type="InterPro" id="IPR043129">
    <property type="entry name" value="ATPase_NBD"/>
</dbReference>
<feature type="binding site" evidence="8">
    <location>
        <position position="113"/>
    </location>
    <ligand>
        <name>Fe cation</name>
        <dbReference type="ChEBI" id="CHEBI:24875"/>
    </ligand>
</feature>
<evidence type="ECO:0000256" key="8">
    <source>
        <dbReference type="HAMAP-Rule" id="MF_01445"/>
    </source>
</evidence>
<dbReference type="GO" id="GO:0061711">
    <property type="term" value="F:tRNA N(6)-L-threonylcarbamoyladenine synthase activity"/>
    <property type="evidence" value="ECO:0007669"/>
    <property type="project" value="UniProtKB-EC"/>
</dbReference>
<dbReference type="InterPro" id="IPR022450">
    <property type="entry name" value="TsaD"/>
</dbReference>
<evidence type="ECO:0000256" key="1">
    <source>
        <dbReference type="ARBA" id="ARBA00022490"/>
    </source>
</evidence>
<protein>
    <recommendedName>
        <fullName evidence="8">tRNA N6-adenosine threonylcarbamoyltransferase</fullName>
        <ecNumber evidence="8">2.3.1.234</ecNumber>
    </recommendedName>
    <alternativeName>
        <fullName evidence="8">N6-L-threonylcarbamoyladenine synthase</fullName>
        <shortName evidence="8">t(6)A synthase</shortName>
    </alternativeName>
    <alternativeName>
        <fullName evidence="8">t(6)A37 threonylcarbamoyladenosine biosynthesis protein TsaD</fullName>
    </alternativeName>
    <alternativeName>
        <fullName evidence="8">tRNA threonylcarbamoyladenosine biosynthesis protein TsaD</fullName>
    </alternativeName>
</protein>
<comment type="catalytic activity">
    <reaction evidence="7 8">
        <text>L-threonylcarbamoyladenylate + adenosine(37) in tRNA = N(6)-L-threonylcarbamoyladenosine(37) in tRNA + AMP + H(+)</text>
        <dbReference type="Rhea" id="RHEA:37059"/>
        <dbReference type="Rhea" id="RHEA-COMP:10162"/>
        <dbReference type="Rhea" id="RHEA-COMP:10163"/>
        <dbReference type="ChEBI" id="CHEBI:15378"/>
        <dbReference type="ChEBI" id="CHEBI:73682"/>
        <dbReference type="ChEBI" id="CHEBI:74411"/>
        <dbReference type="ChEBI" id="CHEBI:74418"/>
        <dbReference type="ChEBI" id="CHEBI:456215"/>
        <dbReference type="EC" id="2.3.1.234"/>
    </reaction>
</comment>
<proteinExistence type="inferred from homology"/>
<dbReference type="PATRIC" id="fig|1401685.3.peg.110"/>
<evidence type="ECO:0000256" key="9">
    <source>
        <dbReference type="SAM" id="Phobius"/>
    </source>
</evidence>
<feature type="binding site" evidence="8">
    <location>
        <position position="277"/>
    </location>
    <ligand>
        <name>substrate</name>
    </ligand>
</feature>
<keyword evidence="6 8" id="KW-0012">Acyltransferase</keyword>
<feature type="binding site" evidence="8">
    <location>
        <begin position="131"/>
        <end position="135"/>
    </location>
    <ligand>
        <name>substrate</name>
    </ligand>
</feature>
<keyword evidence="9" id="KW-0472">Membrane</keyword>
<dbReference type="GO" id="GO:0002949">
    <property type="term" value="P:tRNA threonylcarbamoyladenosine modification"/>
    <property type="evidence" value="ECO:0007669"/>
    <property type="project" value="UniProtKB-UniRule"/>
</dbReference>
<dbReference type="AlphaFoldDB" id="W2V0V1"/>
<accession>W2V0V1</accession>
<dbReference type="EC" id="2.3.1.234" evidence="8"/>
<name>W2V0V1_9RICK</name>
<dbReference type="SUPFAM" id="SSF53067">
    <property type="entry name" value="Actin-like ATPase domain"/>
    <property type="match status" value="2"/>
</dbReference>
<keyword evidence="2 8" id="KW-0808">Transferase</keyword>
<reference evidence="11 12" key="1">
    <citation type="journal article" date="2013" name="PLoS ONE">
        <title>Bacterial endosymbiosis in a chordate host: long-term co-evolution and conservation of secondary metabolism.</title>
        <authorList>
            <person name="Kwan J.C."/>
            <person name="Schmidt E.W."/>
        </authorList>
    </citation>
    <scope>NUCLEOTIDE SEQUENCE [LARGE SCALE GENOMIC DNA]</scope>
    <source>
        <strain evidence="12">L6</strain>
    </source>
</reference>
<evidence type="ECO:0000256" key="3">
    <source>
        <dbReference type="ARBA" id="ARBA00022694"/>
    </source>
</evidence>
<evidence type="ECO:0000256" key="5">
    <source>
        <dbReference type="ARBA" id="ARBA00023004"/>
    </source>
</evidence>
<sequence>MVIFGIEASCDETAVAIIDDSGHILSEAIFSQDHNMFGGVYPEYAARNHVLSLRPMIGKVLQDAKVSWKDINLIAFTGGPGLIGGLIVATMLAKSLSLITGIPMVPVNHLEGHALMVTMFLDITMPFLLLLISGGHCQILVVEDVGKYMQIGTTIDDSIGECFDKVAREMQLSYPGGPEIEQYALRGNRKAFSFPKPLLTKSKYDFSFSGLKTSVINTIHSCQSNDSQYKEDISASFEYTIVQILLDRIQNSIQKSQELYGDRDLNTLVVSGGVAANQYIRQSLTDQLDIKCVYPPIKYCTDNAVMIAWAGYQNYIRNNCTCDLFFTPRSRWPL</sequence>
<dbReference type="STRING" id="1401685.P857_877"/>
<evidence type="ECO:0000256" key="2">
    <source>
        <dbReference type="ARBA" id="ARBA00022679"/>
    </source>
</evidence>
<evidence type="ECO:0000256" key="6">
    <source>
        <dbReference type="ARBA" id="ARBA00023315"/>
    </source>
</evidence>
<keyword evidence="9" id="KW-1133">Transmembrane helix</keyword>
<evidence type="ECO:0000313" key="11">
    <source>
        <dbReference type="EMBL" id="ETO91705.1"/>
    </source>
</evidence>
<feature type="binding site" evidence="8">
    <location>
        <position position="164"/>
    </location>
    <ligand>
        <name>substrate</name>
    </ligand>
</feature>
<dbReference type="GO" id="GO:0005737">
    <property type="term" value="C:cytoplasm"/>
    <property type="evidence" value="ECO:0007669"/>
    <property type="project" value="UniProtKB-SubCell"/>
</dbReference>
<dbReference type="Pfam" id="PF00814">
    <property type="entry name" value="TsaD"/>
    <property type="match status" value="1"/>
</dbReference>
<dbReference type="PRINTS" id="PR00789">
    <property type="entry name" value="OSIALOPTASE"/>
</dbReference>
<feature type="transmembrane region" description="Helical" evidence="9">
    <location>
        <begin position="113"/>
        <end position="132"/>
    </location>
</feature>
<evidence type="ECO:0000313" key="12">
    <source>
        <dbReference type="Proteomes" id="UP000018951"/>
    </source>
</evidence>
<dbReference type="InterPro" id="IPR000905">
    <property type="entry name" value="Gcp-like_dom"/>
</dbReference>
<dbReference type="Gene3D" id="3.30.420.40">
    <property type="match status" value="2"/>
</dbReference>
<dbReference type="NCBIfam" id="TIGR00329">
    <property type="entry name" value="gcp_kae1"/>
    <property type="match status" value="1"/>
</dbReference>
<keyword evidence="1 8" id="KW-0963">Cytoplasm</keyword>